<dbReference type="Gene3D" id="3.30.450.20">
    <property type="entry name" value="PAS domain"/>
    <property type="match status" value="1"/>
</dbReference>
<name>A0A7D4QBW5_9SPHI</name>
<dbReference type="GO" id="GO:0000155">
    <property type="term" value="F:phosphorelay sensor kinase activity"/>
    <property type="evidence" value="ECO:0007669"/>
    <property type="project" value="InterPro"/>
</dbReference>
<evidence type="ECO:0000256" key="5">
    <source>
        <dbReference type="ARBA" id="ARBA00022777"/>
    </source>
</evidence>
<accession>A0A7D4QBW5</accession>
<dbReference type="InterPro" id="IPR000014">
    <property type="entry name" value="PAS"/>
</dbReference>
<dbReference type="InterPro" id="IPR003661">
    <property type="entry name" value="HisK_dim/P_dom"/>
</dbReference>
<evidence type="ECO:0000313" key="9">
    <source>
        <dbReference type="EMBL" id="QKJ33011.1"/>
    </source>
</evidence>
<dbReference type="InterPro" id="IPR036097">
    <property type="entry name" value="HisK_dim/P_sf"/>
</dbReference>
<dbReference type="Gene3D" id="1.10.287.130">
    <property type="match status" value="1"/>
</dbReference>
<dbReference type="Pfam" id="PF02518">
    <property type="entry name" value="HATPase_c"/>
    <property type="match status" value="1"/>
</dbReference>
<feature type="domain" description="PAS" evidence="8">
    <location>
        <begin position="3"/>
        <end position="47"/>
    </location>
</feature>
<dbReference type="InterPro" id="IPR004358">
    <property type="entry name" value="Sig_transdc_His_kin-like_C"/>
</dbReference>
<dbReference type="PANTHER" id="PTHR43711:SF26">
    <property type="entry name" value="SENSOR HISTIDINE KINASE RCSC"/>
    <property type="match status" value="1"/>
</dbReference>
<proteinExistence type="predicted"/>
<dbReference type="RefSeq" id="WP_173417656.1">
    <property type="nucleotide sequence ID" value="NZ_CP054139.1"/>
</dbReference>
<comment type="catalytic activity">
    <reaction evidence="1">
        <text>ATP + protein L-histidine = ADP + protein N-phospho-L-histidine.</text>
        <dbReference type="EC" id="2.7.13.3"/>
    </reaction>
</comment>
<gene>
    <name evidence="9" type="ORF">HQ865_25750</name>
</gene>
<keyword evidence="4" id="KW-0808">Transferase</keyword>
<keyword evidence="3" id="KW-0597">Phosphoprotein</keyword>
<dbReference type="Gene3D" id="3.30.565.10">
    <property type="entry name" value="Histidine kinase-like ATPase, C-terminal domain"/>
    <property type="match status" value="1"/>
</dbReference>
<feature type="domain" description="Histidine kinase" evidence="7">
    <location>
        <begin position="146"/>
        <end position="362"/>
    </location>
</feature>
<dbReference type="CDD" id="cd00075">
    <property type="entry name" value="HATPase"/>
    <property type="match status" value="1"/>
</dbReference>
<dbReference type="AlphaFoldDB" id="A0A7D4QBW5"/>
<dbReference type="SUPFAM" id="SSF47384">
    <property type="entry name" value="Homodimeric domain of signal transducing histidine kinase"/>
    <property type="match status" value="1"/>
</dbReference>
<dbReference type="CDD" id="cd00082">
    <property type="entry name" value="HisKA"/>
    <property type="match status" value="1"/>
</dbReference>
<keyword evidence="10" id="KW-1185">Reference proteome</keyword>
<evidence type="ECO:0000313" key="10">
    <source>
        <dbReference type="Proteomes" id="UP000505355"/>
    </source>
</evidence>
<evidence type="ECO:0000259" key="8">
    <source>
        <dbReference type="PROSITE" id="PS50112"/>
    </source>
</evidence>
<evidence type="ECO:0000256" key="3">
    <source>
        <dbReference type="ARBA" id="ARBA00022553"/>
    </source>
</evidence>
<evidence type="ECO:0000256" key="1">
    <source>
        <dbReference type="ARBA" id="ARBA00000085"/>
    </source>
</evidence>
<dbReference type="PRINTS" id="PR00344">
    <property type="entry name" value="BCTRLSENSOR"/>
</dbReference>
<dbReference type="Proteomes" id="UP000505355">
    <property type="component" value="Chromosome"/>
</dbReference>
<dbReference type="InterPro" id="IPR050736">
    <property type="entry name" value="Sensor_HK_Regulatory"/>
</dbReference>
<evidence type="ECO:0000256" key="2">
    <source>
        <dbReference type="ARBA" id="ARBA00012438"/>
    </source>
</evidence>
<dbReference type="PANTHER" id="PTHR43711">
    <property type="entry name" value="TWO-COMPONENT HISTIDINE KINASE"/>
    <property type="match status" value="1"/>
</dbReference>
<keyword evidence="6" id="KW-0902">Two-component regulatory system</keyword>
<protein>
    <recommendedName>
        <fullName evidence="2">histidine kinase</fullName>
        <ecNumber evidence="2">2.7.13.3</ecNumber>
    </recommendedName>
</protein>
<dbReference type="NCBIfam" id="TIGR00229">
    <property type="entry name" value="sensory_box"/>
    <property type="match status" value="1"/>
</dbReference>
<dbReference type="PROSITE" id="PS50112">
    <property type="entry name" value="PAS"/>
    <property type="match status" value="1"/>
</dbReference>
<dbReference type="SMART" id="SM00388">
    <property type="entry name" value="HisKA"/>
    <property type="match status" value="1"/>
</dbReference>
<dbReference type="CDD" id="cd00130">
    <property type="entry name" value="PAS"/>
    <property type="match status" value="1"/>
</dbReference>
<dbReference type="EMBL" id="CP054139">
    <property type="protein sequence ID" value="QKJ33011.1"/>
    <property type="molecule type" value="Genomic_DNA"/>
</dbReference>
<dbReference type="SMART" id="SM00387">
    <property type="entry name" value="HATPase_c"/>
    <property type="match status" value="1"/>
</dbReference>
<dbReference type="EC" id="2.7.13.3" evidence="2"/>
<dbReference type="InterPro" id="IPR035965">
    <property type="entry name" value="PAS-like_dom_sf"/>
</dbReference>
<evidence type="ECO:0000256" key="6">
    <source>
        <dbReference type="ARBA" id="ARBA00023012"/>
    </source>
</evidence>
<dbReference type="Pfam" id="PF13426">
    <property type="entry name" value="PAS_9"/>
    <property type="match status" value="1"/>
</dbReference>
<dbReference type="InterPro" id="IPR005467">
    <property type="entry name" value="His_kinase_dom"/>
</dbReference>
<dbReference type="InterPro" id="IPR036890">
    <property type="entry name" value="HATPase_C_sf"/>
</dbReference>
<dbReference type="InterPro" id="IPR003594">
    <property type="entry name" value="HATPase_dom"/>
</dbReference>
<dbReference type="KEGG" id="mmab:HQ865_25750"/>
<dbReference type="Pfam" id="PF00512">
    <property type="entry name" value="HisKA"/>
    <property type="match status" value="1"/>
</dbReference>
<dbReference type="PROSITE" id="PS50109">
    <property type="entry name" value="HIS_KIN"/>
    <property type="match status" value="1"/>
</dbReference>
<evidence type="ECO:0000259" key="7">
    <source>
        <dbReference type="PROSITE" id="PS50109"/>
    </source>
</evidence>
<keyword evidence="5 9" id="KW-0418">Kinase</keyword>
<organism evidence="9 10">
    <name type="scientific">Mucilaginibacter mali</name>
    <dbReference type="NCBI Taxonomy" id="2740462"/>
    <lineage>
        <taxon>Bacteria</taxon>
        <taxon>Pseudomonadati</taxon>
        <taxon>Bacteroidota</taxon>
        <taxon>Sphingobacteriia</taxon>
        <taxon>Sphingobacteriales</taxon>
        <taxon>Sphingobacteriaceae</taxon>
        <taxon>Mucilaginibacter</taxon>
    </lineage>
</organism>
<dbReference type="SUPFAM" id="SSF55874">
    <property type="entry name" value="ATPase domain of HSP90 chaperone/DNA topoisomerase II/histidine kinase"/>
    <property type="match status" value="1"/>
</dbReference>
<dbReference type="SMART" id="SM00091">
    <property type="entry name" value="PAS"/>
    <property type="match status" value="1"/>
</dbReference>
<sequence length="367" mass="39989">MKELNLLVALIKTLPDPVLLLDGHGQILAANTPGEVLLGYPELALKGVKLDELVISKNGPQPDVNGRTAWLNGQTNDLQLAKKDGSLFSVSMAIARLPLAPREYYSCVLHDNSKLESLVAARTKGLEAIVSELQETSRQKSRLVSVASHEFRTPLSNIQLSSSLVAHYFDRLDKNKILHHLQKIDQAVAEMTGTLNDLLSLEKIESGKTEVQRVNLNLADYCKVIAEGFKDQLQPGQQLQSHFRGRFKKVYTDEHLLRHCLSNLLSNAIKYSPEGGTIRLESGAGPGQYWVTVDDQGIGIPEADLEQLLQPFFRAGNVGGIPGTGLGLSIVRKCAALLSGSVKLDNKPGKGCQFTLILPVSKTDATT</sequence>
<reference evidence="9 10" key="1">
    <citation type="submission" date="2020-05" db="EMBL/GenBank/DDBJ databases">
        <title>Mucilaginibacter mali sp. nov.</title>
        <authorList>
            <person name="Kim H.S."/>
            <person name="Lee K.C."/>
            <person name="Suh M.K."/>
            <person name="Kim J.-S."/>
            <person name="Han K.-I."/>
            <person name="Eom M.K."/>
            <person name="Shin Y.K."/>
            <person name="Lee J.-S."/>
        </authorList>
    </citation>
    <scope>NUCLEOTIDE SEQUENCE [LARGE SCALE GENOMIC DNA]</scope>
    <source>
        <strain evidence="9 10">G2-14</strain>
    </source>
</reference>
<dbReference type="SUPFAM" id="SSF55785">
    <property type="entry name" value="PYP-like sensor domain (PAS domain)"/>
    <property type="match status" value="1"/>
</dbReference>
<evidence type="ECO:0000256" key="4">
    <source>
        <dbReference type="ARBA" id="ARBA00022679"/>
    </source>
</evidence>